<gene>
    <name evidence="1" type="ORF">CLV59_101779</name>
</gene>
<protein>
    <submittedName>
        <fullName evidence="1">Uncharacterized protein</fullName>
    </submittedName>
</protein>
<organism evidence="1 2">
    <name type="scientific">Chitinophaga dinghuensis</name>
    <dbReference type="NCBI Taxonomy" id="1539050"/>
    <lineage>
        <taxon>Bacteria</taxon>
        <taxon>Pseudomonadati</taxon>
        <taxon>Bacteroidota</taxon>
        <taxon>Chitinophagia</taxon>
        <taxon>Chitinophagales</taxon>
        <taxon>Chitinophagaceae</taxon>
        <taxon>Chitinophaga</taxon>
    </lineage>
</organism>
<keyword evidence="2" id="KW-1185">Reference proteome</keyword>
<reference evidence="1 2" key="1">
    <citation type="submission" date="2018-06" db="EMBL/GenBank/DDBJ databases">
        <title>Genomic Encyclopedia of Archaeal and Bacterial Type Strains, Phase II (KMG-II): from individual species to whole genera.</title>
        <authorList>
            <person name="Goeker M."/>
        </authorList>
    </citation>
    <scope>NUCLEOTIDE SEQUENCE [LARGE SCALE GENOMIC DNA]</scope>
    <source>
        <strain evidence="1 2">DSM 29821</strain>
    </source>
</reference>
<sequence>MDFINSVQQLGGLPNADVPQLEQQLEELFDMEGYEDYWEDTVSCLDLPRAVKALSDLDKAGYFRYAATDMKDLIHLYHIVWFNEDGLYNDSLYGPESILFLDQRFVFLDAEYLCETGGFEFFLTNLRLATDSMGVELDYEERYEAYAPGKYAYRMFVNGKPFTFNLDAEKHPHIFAHAALKSILIVNKELELQQYPERLYPISLGTDGAVMILTPEQQQMVGSLIPDVQNKPLTIEEWCKEFDVPYWGDDPELYLG</sequence>
<evidence type="ECO:0000313" key="2">
    <source>
        <dbReference type="Proteomes" id="UP000249819"/>
    </source>
</evidence>
<proteinExistence type="predicted"/>
<dbReference type="OrthoDB" id="2991685at2"/>
<evidence type="ECO:0000313" key="1">
    <source>
        <dbReference type="EMBL" id="RAJ88014.1"/>
    </source>
</evidence>
<name>A0A327WJP9_9BACT</name>
<dbReference type="RefSeq" id="WP_111590671.1">
    <property type="nucleotide sequence ID" value="NZ_QLMA01000001.1"/>
</dbReference>
<dbReference type="Proteomes" id="UP000249819">
    <property type="component" value="Unassembled WGS sequence"/>
</dbReference>
<dbReference type="EMBL" id="QLMA01000001">
    <property type="protein sequence ID" value="RAJ88014.1"/>
    <property type="molecule type" value="Genomic_DNA"/>
</dbReference>
<dbReference type="AlphaFoldDB" id="A0A327WJP9"/>
<accession>A0A327WJP9</accession>
<comment type="caution">
    <text evidence="1">The sequence shown here is derived from an EMBL/GenBank/DDBJ whole genome shotgun (WGS) entry which is preliminary data.</text>
</comment>